<protein>
    <recommendedName>
        <fullName evidence="3">Pyridoxamine 5'-phosphate oxidase family protein</fullName>
    </recommendedName>
</protein>
<dbReference type="InterPro" id="IPR012349">
    <property type="entry name" value="Split_barrel_FMN-bd"/>
</dbReference>
<dbReference type="InterPro" id="IPR024747">
    <property type="entry name" value="Pyridox_Oxase-rel"/>
</dbReference>
<organism evidence="1 2">
    <name type="scientific">Streptomyces broussonetiae</name>
    <dbReference type="NCBI Taxonomy" id="2686304"/>
    <lineage>
        <taxon>Bacteria</taxon>
        <taxon>Bacillati</taxon>
        <taxon>Actinomycetota</taxon>
        <taxon>Actinomycetes</taxon>
        <taxon>Kitasatosporales</taxon>
        <taxon>Streptomycetaceae</taxon>
        <taxon>Streptomyces</taxon>
    </lineage>
</organism>
<name>A0A6I6NDX8_9ACTN</name>
<sequence length="137" mass="14817">MTVNGTSELDHAQCLALLGACRYGRVVFTDQALPVVVPVSCLLDRDGVVIGGCDDRRLDRLRDGDVVVFQADRASEAGDVTESVTVTGYTHSIHDAHEIDRIIGLAVDGYWCPKADEKIMSIGLTIVDGRRYLRAAG</sequence>
<reference evidence="1 2" key="1">
    <citation type="submission" date="2019-12" db="EMBL/GenBank/DDBJ databases">
        <title>Streptomyces sp. strain T44 isolated from rhizosphere soil of Broussonetia papyrifera.</title>
        <authorList>
            <person name="Mo P."/>
        </authorList>
    </citation>
    <scope>NUCLEOTIDE SEQUENCE [LARGE SCALE GENOMIC DNA]</scope>
    <source>
        <strain evidence="1 2">T44</strain>
    </source>
</reference>
<dbReference type="SUPFAM" id="SSF50475">
    <property type="entry name" value="FMN-binding split barrel"/>
    <property type="match status" value="1"/>
</dbReference>
<dbReference type="Gene3D" id="2.30.110.10">
    <property type="entry name" value="Electron Transport, Fmn-binding Protein, Chain A"/>
    <property type="match status" value="1"/>
</dbReference>
<gene>
    <name evidence="1" type="ORF">GQF42_42800</name>
</gene>
<proteinExistence type="predicted"/>
<evidence type="ECO:0008006" key="3">
    <source>
        <dbReference type="Google" id="ProtNLM"/>
    </source>
</evidence>
<dbReference type="RefSeq" id="WP_158929077.1">
    <property type="nucleotide sequence ID" value="NZ_CP047020.1"/>
</dbReference>
<dbReference type="KEGG" id="sbro:GQF42_42800"/>
<dbReference type="AlphaFoldDB" id="A0A6I6NDX8"/>
<keyword evidence="2" id="KW-1185">Reference proteome</keyword>
<dbReference type="Pfam" id="PF12900">
    <property type="entry name" value="Pyridox_ox_2"/>
    <property type="match status" value="1"/>
</dbReference>
<evidence type="ECO:0000313" key="1">
    <source>
        <dbReference type="EMBL" id="QHA09059.1"/>
    </source>
</evidence>
<dbReference type="EMBL" id="CP047020">
    <property type="protein sequence ID" value="QHA09059.1"/>
    <property type="molecule type" value="Genomic_DNA"/>
</dbReference>
<dbReference type="Proteomes" id="UP000436138">
    <property type="component" value="Chromosome"/>
</dbReference>
<accession>A0A6I6NDX8</accession>
<evidence type="ECO:0000313" key="2">
    <source>
        <dbReference type="Proteomes" id="UP000436138"/>
    </source>
</evidence>